<feature type="domain" description="VRR-NUC" evidence="4">
    <location>
        <begin position="35"/>
        <end position="103"/>
    </location>
</feature>
<evidence type="ECO:0000256" key="3">
    <source>
        <dbReference type="ARBA" id="ARBA00022801"/>
    </source>
</evidence>
<dbReference type="EMBL" id="LAZR01011361">
    <property type="protein sequence ID" value="KKM62114.1"/>
    <property type="molecule type" value="Genomic_DNA"/>
</dbReference>
<dbReference type="Gene3D" id="3.40.1350.10">
    <property type="match status" value="1"/>
</dbReference>
<proteinExistence type="predicted"/>
<evidence type="ECO:0000256" key="2">
    <source>
        <dbReference type="ARBA" id="ARBA00022722"/>
    </source>
</evidence>
<keyword evidence="3" id="KW-0378">Hydrolase</keyword>
<evidence type="ECO:0000256" key="1">
    <source>
        <dbReference type="ARBA" id="ARBA00001946"/>
    </source>
</evidence>
<sequence>MKPDMTQAEAIAALDKFRNEEAFLQWVVNAAVQLGWNRELIYHTRDSRRSTKGFPDLCMVQATLGKKSRLLFAELKMPEGKMTHAQSNWQMVLRSLELPEVEVYVWRPADMDTILEVLS</sequence>
<comment type="caution">
    <text evidence="5">The sequence shown here is derived from an EMBL/GenBank/DDBJ whole genome shotgun (WGS) entry which is preliminary data.</text>
</comment>
<keyword evidence="2" id="KW-0540">Nuclease</keyword>
<evidence type="ECO:0000313" key="5">
    <source>
        <dbReference type="EMBL" id="KKM62114.1"/>
    </source>
</evidence>
<dbReference type="GO" id="GO:0004518">
    <property type="term" value="F:nuclease activity"/>
    <property type="evidence" value="ECO:0007669"/>
    <property type="project" value="UniProtKB-KW"/>
</dbReference>
<reference evidence="5" key="1">
    <citation type="journal article" date="2015" name="Nature">
        <title>Complex archaea that bridge the gap between prokaryotes and eukaryotes.</title>
        <authorList>
            <person name="Spang A."/>
            <person name="Saw J.H."/>
            <person name="Jorgensen S.L."/>
            <person name="Zaremba-Niedzwiedzka K."/>
            <person name="Martijn J."/>
            <person name="Lind A.E."/>
            <person name="van Eijk R."/>
            <person name="Schleper C."/>
            <person name="Guy L."/>
            <person name="Ettema T.J."/>
        </authorList>
    </citation>
    <scope>NUCLEOTIDE SEQUENCE</scope>
</reference>
<protein>
    <recommendedName>
        <fullName evidence="4">VRR-NUC domain-containing protein</fullName>
    </recommendedName>
</protein>
<dbReference type="GO" id="GO:0016788">
    <property type="term" value="F:hydrolase activity, acting on ester bonds"/>
    <property type="evidence" value="ECO:0007669"/>
    <property type="project" value="InterPro"/>
</dbReference>
<dbReference type="AlphaFoldDB" id="A0A0F9IXF6"/>
<dbReference type="GO" id="GO:0003676">
    <property type="term" value="F:nucleic acid binding"/>
    <property type="evidence" value="ECO:0007669"/>
    <property type="project" value="InterPro"/>
</dbReference>
<dbReference type="InterPro" id="IPR011856">
    <property type="entry name" value="tRNA_endonuc-like_dom_sf"/>
</dbReference>
<dbReference type="InterPro" id="IPR014883">
    <property type="entry name" value="VRR_NUC"/>
</dbReference>
<gene>
    <name evidence="5" type="ORF">LCGC14_1524940</name>
</gene>
<evidence type="ECO:0000259" key="4">
    <source>
        <dbReference type="Pfam" id="PF08774"/>
    </source>
</evidence>
<name>A0A0F9IXF6_9ZZZZ</name>
<comment type="cofactor">
    <cofactor evidence="1">
        <name>Mg(2+)</name>
        <dbReference type="ChEBI" id="CHEBI:18420"/>
    </cofactor>
</comment>
<organism evidence="5">
    <name type="scientific">marine sediment metagenome</name>
    <dbReference type="NCBI Taxonomy" id="412755"/>
    <lineage>
        <taxon>unclassified sequences</taxon>
        <taxon>metagenomes</taxon>
        <taxon>ecological metagenomes</taxon>
    </lineage>
</organism>
<accession>A0A0F9IXF6</accession>
<dbReference type="Pfam" id="PF08774">
    <property type="entry name" value="VRR_NUC"/>
    <property type="match status" value="1"/>
</dbReference>